<evidence type="ECO:0000313" key="1">
    <source>
        <dbReference type="EMBL" id="ORY75667.1"/>
    </source>
</evidence>
<dbReference type="InParanoid" id="A0A1Y2EVY5"/>
<reference evidence="1 2" key="1">
    <citation type="submission" date="2016-07" db="EMBL/GenBank/DDBJ databases">
        <title>Pervasive Adenine N6-methylation of Active Genes in Fungi.</title>
        <authorList>
            <consortium name="DOE Joint Genome Institute"/>
            <person name="Mondo S.J."/>
            <person name="Dannebaum R.O."/>
            <person name="Kuo R.C."/>
            <person name="Labutti K."/>
            <person name="Haridas S."/>
            <person name="Kuo A."/>
            <person name="Salamov A."/>
            <person name="Ahrendt S.R."/>
            <person name="Lipzen A."/>
            <person name="Sullivan W."/>
            <person name="Andreopoulos W.B."/>
            <person name="Clum A."/>
            <person name="Lindquist E."/>
            <person name="Daum C."/>
            <person name="Ramamoorthy G.K."/>
            <person name="Gryganskyi A."/>
            <person name="Culley D."/>
            <person name="Magnuson J.K."/>
            <person name="James T.Y."/>
            <person name="O'Malley M.A."/>
            <person name="Stajich J.E."/>
            <person name="Spatafora J.W."/>
            <person name="Visel A."/>
            <person name="Grigoriev I.V."/>
        </authorList>
    </citation>
    <scope>NUCLEOTIDE SEQUENCE [LARGE SCALE GENOMIC DNA]</scope>
    <source>
        <strain evidence="1 2">62-1032</strain>
    </source>
</reference>
<dbReference type="AlphaFoldDB" id="A0A1Y2EVY5"/>
<name>A0A1Y2EVY5_9BASI</name>
<dbReference type="Proteomes" id="UP000193467">
    <property type="component" value="Unassembled WGS sequence"/>
</dbReference>
<protein>
    <submittedName>
        <fullName evidence="1">Uncharacterized protein</fullName>
    </submittedName>
</protein>
<evidence type="ECO:0000313" key="2">
    <source>
        <dbReference type="Proteomes" id="UP000193467"/>
    </source>
</evidence>
<proteinExistence type="predicted"/>
<feature type="non-terminal residue" evidence="1">
    <location>
        <position position="1"/>
    </location>
</feature>
<dbReference type="EMBL" id="MCGR01000037">
    <property type="protein sequence ID" value="ORY75667.1"/>
    <property type="molecule type" value="Genomic_DNA"/>
</dbReference>
<accession>A0A1Y2EVY5</accession>
<comment type="caution">
    <text evidence="1">The sequence shown here is derived from an EMBL/GenBank/DDBJ whole genome shotgun (WGS) entry which is preliminary data.</text>
</comment>
<keyword evidence="2" id="KW-1185">Reference proteome</keyword>
<organism evidence="1 2">
    <name type="scientific">Leucosporidium creatinivorum</name>
    <dbReference type="NCBI Taxonomy" id="106004"/>
    <lineage>
        <taxon>Eukaryota</taxon>
        <taxon>Fungi</taxon>
        <taxon>Dikarya</taxon>
        <taxon>Basidiomycota</taxon>
        <taxon>Pucciniomycotina</taxon>
        <taxon>Microbotryomycetes</taxon>
        <taxon>Leucosporidiales</taxon>
        <taxon>Leucosporidium</taxon>
    </lineage>
</organism>
<gene>
    <name evidence="1" type="ORF">BCR35DRAFT_306178</name>
</gene>
<sequence>MLLLGSGRETRGEGRERGRSFPRRRGWARLLGFLRCCTLSVDLCSSILEPDLDFTVRHAHRLSNLLPSIKRRRIGNLEQGAELLELLWHDALALGFRGDGGIGRRHGINEEQRLLGGSVGMVGVGVLAARRRRSGWPGAGRR</sequence>